<keyword evidence="5 11" id="KW-0812">Transmembrane</keyword>
<dbReference type="GO" id="GO:0005886">
    <property type="term" value="C:plasma membrane"/>
    <property type="evidence" value="ECO:0007669"/>
    <property type="project" value="UniProtKB-SubCell"/>
</dbReference>
<dbReference type="GO" id="GO:0071555">
    <property type="term" value="P:cell wall organization"/>
    <property type="evidence" value="ECO:0007669"/>
    <property type="project" value="UniProtKB-KW"/>
</dbReference>
<name>A8HWN9_AZOC5</name>
<dbReference type="NCBIfam" id="TIGR02070">
    <property type="entry name" value="mono_pep_trsgly"/>
    <property type="match status" value="1"/>
</dbReference>
<dbReference type="GO" id="GO:0009252">
    <property type="term" value="P:peptidoglycan biosynthetic process"/>
    <property type="evidence" value="ECO:0007669"/>
    <property type="project" value="UniProtKB-UniRule"/>
</dbReference>
<evidence type="ECO:0000256" key="7">
    <source>
        <dbReference type="ARBA" id="ARBA00022984"/>
    </source>
</evidence>
<dbReference type="UniPathway" id="UPA00219"/>
<proteinExistence type="inferred from homology"/>
<dbReference type="GO" id="GO:0009274">
    <property type="term" value="C:peptidoglycan-based cell wall"/>
    <property type="evidence" value="ECO:0007669"/>
    <property type="project" value="InterPro"/>
</dbReference>
<feature type="transmembrane region" description="Helical" evidence="11">
    <location>
        <begin position="21"/>
        <end position="39"/>
    </location>
</feature>
<dbReference type="STRING" id="438753.AZC_4453"/>
<accession>A8HWN9</accession>
<reference evidence="13 14" key="4">
    <citation type="journal article" date="2009" name="Appl. Environ. Microbiol.">
        <title>Comparative genome-wide transcriptional profiling of Azorhizobium caulinodans ORS571 grown under free-living and symbiotic conditions.</title>
        <authorList>
            <person name="Tsukada S."/>
            <person name="Aono T."/>
            <person name="Akiba N."/>
            <person name="Lee KB."/>
            <person name="Liu CT."/>
            <person name="Toyazaki H."/>
            <person name="Oyaizu H."/>
        </authorList>
    </citation>
    <scope>NUCLEOTIDE SEQUENCE [LARGE SCALE GENOMIC DNA]</scope>
    <source>
        <strain evidence="14">ATCC 43989 / DSM 5975 / JCM 20966 / LMG 6465 / NBRC 14845 / NCIMB 13405 / ORS 571</strain>
    </source>
</reference>
<keyword evidence="4 11" id="KW-0808">Transferase</keyword>
<keyword evidence="9 11" id="KW-0472">Membrane</keyword>
<comment type="subcellular location">
    <subcellularLocation>
        <location evidence="11">Cell inner membrane</location>
        <topology evidence="11">Single-pass membrane protein</topology>
    </subcellularLocation>
</comment>
<gene>
    <name evidence="11" type="primary">mtgA</name>
    <name evidence="13" type="ordered locus">AZC_4453</name>
</gene>
<evidence type="ECO:0000313" key="13">
    <source>
        <dbReference type="EMBL" id="BAF90451.1"/>
    </source>
</evidence>
<keyword evidence="10 11" id="KW-0961">Cell wall biogenesis/degradation</keyword>
<dbReference type="PANTHER" id="PTHR30400">
    <property type="entry name" value="MONOFUNCTIONAL BIOSYNTHETIC PEPTIDOGLYCAN TRANSGLYCOSYLASE"/>
    <property type="match status" value="1"/>
</dbReference>
<dbReference type="GO" id="GO:0008360">
    <property type="term" value="P:regulation of cell shape"/>
    <property type="evidence" value="ECO:0007669"/>
    <property type="project" value="UniProtKB-KW"/>
</dbReference>
<evidence type="ECO:0000313" key="14">
    <source>
        <dbReference type="Proteomes" id="UP000000270"/>
    </source>
</evidence>
<reference evidence="13 14" key="6">
    <citation type="journal article" date="2011" name="Appl. Environ. Microbiol.">
        <title>Involvement of the azorhizobial chromosome partition gene (parA) in the onset of bacteroid differentiation during Sesbania rostrata stem nodule development.</title>
        <authorList>
            <person name="Liu CT."/>
            <person name="Lee KB."/>
            <person name="Wang YS."/>
            <person name="Peng MH."/>
            <person name="Lee KT."/>
            <person name="Suzuki S."/>
            <person name="Suzuki T."/>
            <person name="Oyaizu H."/>
        </authorList>
    </citation>
    <scope>NUCLEOTIDE SEQUENCE [LARGE SCALE GENOMIC DNA]</scope>
    <source>
        <strain evidence="14">ATCC 43989 / DSM 5975 / JCM 20966 / LMG 6465 / NBRC 14845 / NCIMB 13405 / ORS 571</strain>
    </source>
</reference>
<keyword evidence="6 11" id="KW-0133">Cell shape</keyword>
<dbReference type="EC" id="2.4.99.28" evidence="11"/>
<evidence type="ECO:0000256" key="8">
    <source>
        <dbReference type="ARBA" id="ARBA00022989"/>
    </source>
</evidence>
<dbReference type="PANTHER" id="PTHR30400:SF0">
    <property type="entry name" value="BIOSYNTHETIC PEPTIDOGLYCAN TRANSGLYCOSYLASE"/>
    <property type="match status" value="1"/>
</dbReference>
<dbReference type="HAMAP" id="MF_00766">
    <property type="entry name" value="PGT_MtgA"/>
    <property type="match status" value="1"/>
</dbReference>
<evidence type="ECO:0000256" key="9">
    <source>
        <dbReference type="ARBA" id="ARBA00023136"/>
    </source>
</evidence>
<evidence type="ECO:0000256" key="10">
    <source>
        <dbReference type="ARBA" id="ARBA00023316"/>
    </source>
</evidence>
<dbReference type="Pfam" id="PF00912">
    <property type="entry name" value="Transgly"/>
    <property type="match status" value="1"/>
</dbReference>
<comment type="pathway">
    <text evidence="11">Cell wall biogenesis; peptidoglycan biosynthesis.</text>
</comment>
<evidence type="ECO:0000256" key="4">
    <source>
        <dbReference type="ARBA" id="ARBA00022679"/>
    </source>
</evidence>
<dbReference type="GO" id="GO:0016763">
    <property type="term" value="F:pentosyltransferase activity"/>
    <property type="evidence" value="ECO:0007669"/>
    <property type="project" value="InterPro"/>
</dbReference>
<dbReference type="AlphaFoldDB" id="A8HWN9"/>
<dbReference type="InterPro" id="IPR011812">
    <property type="entry name" value="Pep_trsgly"/>
</dbReference>
<keyword evidence="8 11" id="KW-1133">Transmembrane helix</keyword>
<keyword evidence="7 11" id="KW-0573">Peptidoglycan synthesis</keyword>
<dbReference type="Proteomes" id="UP000000270">
    <property type="component" value="Chromosome"/>
</dbReference>
<keyword evidence="3 11" id="KW-0328">Glycosyltransferase</keyword>
<evidence type="ECO:0000256" key="5">
    <source>
        <dbReference type="ARBA" id="ARBA00022692"/>
    </source>
</evidence>
<comment type="catalytic activity">
    <reaction evidence="11">
        <text>[GlcNAc-(1-&gt;4)-Mur2Ac(oyl-L-Ala-gamma-D-Glu-L-Lys-D-Ala-D-Ala)](n)-di-trans,octa-cis-undecaprenyl diphosphate + beta-D-GlcNAc-(1-&gt;4)-Mur2Ac(oyl-L-Ala-gamma-D-Glu-L-Lys-D-Ala-D-Ala)-di-trans,octa-cis-undecaprenyl diphosphate = [GlcNAc-(1-&gt;4)-Mur2Ac(oyl-L-Ala-gamma-D-Glu-L-Lys-D-Ala-D-Ala)](n+1)-di-trans,octa-cis-undecaprenyl diphosphate + di-trans,octa-cis-undecaprenyl diphosphate + H(+)</text>
        <dbReference type="Rhea" id="RHEA:23708"/>
        <dbReference type="Rhea" id="RHEA-COMP:9602"/>
        <dbReference type="Rhea" id="RHEA-COMP:9603"/>
        <dbReference type="ChEBI" id="CHEBI:15378"/>
        <dbReference type="ChEBI" id="CHEBI:58405"/>
        <dbReference type="ChEBI" id="CHEBI:60033"/>
        <dbReference type="ChEBI" id="CHEBI:78435"/>
        <dbReference type="EC" id="2.4.99.28"/>
    </reaction>
</comment>
<dbReference type="GO" id="GO:0008955">
    <property type="term" value="F:peptidoglycan glycosyltransferase activity"/>
    <property type="evidence" value="ECO:0007669"/>
    <property type="project" value="UniProtKB-UniRule"/>
</dbReference>
<dbReference type="CAZy" id="GT51">
    <property type="family name" value="Glycosyltransferase Family 51"/>
</dbReference>
<reference evidence="14" key="2">
    <citation type="submission" date="2007-04" db="EMBL/GenBank/DDBJ databases">
        <title>Complete genome sequence of the nitrogen-fixing bacterium Azorhizobium caulinodans ORS571.</title>
        <authorList>
            <person name="Lee K.B."/>
            <person name="Backer P.D."/>
            <person name="Aono T."/>
            <person name="Liu C.T."/>
            <person name="Suzuki S."/>
            <person name="Suzuki T."/>
            <person name="Kaneko T."/>
            <person name="Yamada M."/>
            <person name="Tabata S."/>
            <person name="Kupfer D.M."/>
            <person name="Najar F.Z."/>
            <person name="Wiley G.B."/>
            <person name="Roe B."/>
            <person name="Binnewies T."/>
            <person name="Ussery D."/>
            <person name="Vereecke D."/>
            <person name="Gevers D."/>
            <person name="Holsters M."/>
            <person name="Oyaizu H."/>
        </authorList>
    </citation>
    <scope>NUCLEOTIDE SEQUENCE [LARGE SCALE GENOMIC DNA]</scope>
    <source>
        <strain evidence="14">ATCC 43989 / DSM 5975 / JCM 20966 / LMG 6465 / NBRC 14845 / NCIMB 13405 / ORS 571</strain>
    </source>
</reference>
<dbReference type="KEGG" id="azc:AZC_4453"/>
<evidence type="ECO:0000256" key="11">
    <source>
        <dbReference type="HAMAP-Rule" id="MF_00766"/>
    </source>
</evidence>
<keyword evidence="2 11" id="KW-0997">Cell inner membrane</keyword>
<sequence length="237" mass="26271">MQEAGMARRAQMGTLRWIARIVIGLVAIPLVLSILYTVVNPVSTLMIGRWLTGQRVERVWTPIERMSPILVRTVIASEDARFCQHWGVDIGEIRAALARADDDVDEARGASTIPMQVAKNLFLWPGRSFIRKGMELPLALWIDLVLSKRRLMEIYLNIAEWGPNGEFGVEAGAERAFRKSAAQVTAPEAALLAVMLPNPIRRDAGRPSAGVQRLAARLDRRVDQEGPEIVSCLGLAR</sequence>
<organism evidence="13 14">
    <name type="scientific">Azorhizobium caulinodans (strain ATCC 43989 / DSM 5975 / JCM 20966 / LMG 6465 / NBRC 14845 / NCIMB 13405 / ORS 571)</name>
    <dbReference type="NCBI Taxonomy" id="438753"/>
    <lineage>
        <taxon>Bacteria</taxon>
        <taxon>Pseudomonadati</taxon>
        <taxon>Pseudomonadota</taxon>
        <taxon>Alphaproteobacteria</taxon>
        <taxon>Hyphomicrobiales</taxon>
        <taxon>Xanthobacteraceae</taxon>
        <taxon>Azorhizobium</taxon>
    </lineage>
</organism>
<keyword evidence="1 11" id="KW-1003">Cell membrane</keyword>
<dbReference type="InterPro" id="IPR001264">
    <property type="entry name" value="Glyco_trans_51"/>
</dbReference>
<evidence type="ECO:0000259" key="12">
    <source>
        <dbReference type="Pfam" id="PF00912"/>
    </source>
</evidence>
<reference evidence="13 14" key="1">
    <citation type="journal article" date="2007" name="Appl. Environ. Microbiol.">
        <title>Rhizobial factors required for stem nodule maturation and maintenance in Sesbania rostrata-Azorhizobium caulinodans ORS571 symbiosis.</title>
        <authorList>
            <person name="Suzuki S."/>
            <person name="Aono T."/>
            <person name="Lee KB."/>
            <person name="Suzuki T."/>
            <person name="Liu CT."/>
            <person name="Miwa H."/>
            <person name="Wakao S."/>
            <person name="Iki T."/>
            <person name="Oyaizu H."/>
        </authorList>
    </citation>
    <scope>NUCLEOTIDE SEQUENCE [LARGE SCALE GENOMIC DNA]</scope>
    <source>
        <strain evidence="14">ATCC 43989 / DSM 5975 / JCM 20966 / LMG 6465 / NBRC 14845 / NCIMB 13405 / ORS 571</strain>
    </source>
</reference>
<dbReference type="InterPro" id="IPR036950">
    <property type="entry name" value="PBP_transglycosylase"/>
</dbReference>
<dbReference type="eggNOG" id="COG0744">
    <property type="taxonomic scope" value="Bacteria"/>
</dbReference>
<comment type="similarity">
    <text evidence="11">Belongs to the glycosyltransferase 51 family.</text>
</comment>
<reference evidence="13 14" key="5">
    <citation type="journal article" date="2010" name="Appl. Environ. Microbiol.">
        <title>phrR-like gene praR of Azorhizobium caulinodans ORS571 is essential for symbiosis with Sesbania rostrata and is involved in expression of reb genes.</title>
        <authorList>
            <person name="Akiba N."/>
            <person name="Aono T."/>
            <person name="Toyazaki H."/>
            <person name="Sato S."/>
            <person name="Oyaizu H."/>
        </authorList>
    </citation>
    <scope>NUCLEOTIDE SEQUENCE [LARGE SCALE GENOMIC DNA]</scope>
    <source>
        <strain evidence="14">ATCC 43989 / DSM 5975 / JCM 20966 / LMG 6465 / NBRC 14845 / NCIMB 13405 / ORS 571</strain>
    </source>
</reference>
<evidence type="ECO:0000256" key="2">
    <source>
        <dbReference type="ARBA" id="ARBA00022519"/>
    </source>
</evidence>
<protein>
    <recommendedName>
        <fullName evidence="11">Biosynthetic peptidoglycan transglycosylase</fullName>
        <ecNumber evidence="11">2.4.99.28</ecNumber>
    </recommendedName>
    <alternativeName>
        <fullName evidence="11">Glycan polymerase</fullName>
    </alternativeName>
    <alternativeName>
        <fullName evidence="11">Peptidoglycan glycosyltransferase MtgA</fullName>
        <shortName evidence="11">PGT</shortName>
    </alternativeName>
</protein>
<comment type="function">
    <text evidence="11">Peptidoglycan polymerase that catalyzes glycan chain elongation from lipid-linked precursors.</text>
</comment>
<dbReference type="Gene3D" id="1.10.3810.10">
    <property type="entry name" value="Biosynthetic peptidoglycan transglycosylase-like"/>
    <property type="match status" value="1"/>
</dbReference>
<dbReference type="HOGENOM" id="CLU_006354_1_1_5"/>
<dbReference type="SUPFAM" id="SSF53955">
    <property type="entry name" value="Lysozyme-like"/>
    <property type="match status" value="1"/>
</dbReference>
<keyword evidence="14" id="KW-1185">Reference proteome</keyword>
<evidence type="ECO:0000256" key="1">
    <source>
        <dbReference type="ARBA" id="ARBA00022475"/>
    </source>
</evidence>
<reference evidence="13 14" key="3">
    <citation type="journal article" date="2008" name="BMC Genomics">
        <title>The genome of the versatile nitrogen fixer Azorhizobium caulinodans ORS571.</title>
        <authorList>
            <person name="Lee KB."/>
            <person name="Backer P.D."/>
            <person name="Aono T."/>
            <person name="Liu CT."/>
            <person name="Suzuki S."/>
            <person name="Suzuki T."/>
            <person name="Kaneko T."/>
            <person name="Yamada M."/>
            <person name="Tabata S."/>
            <person name="Kupfer D.M."/>
            <person name="Najar F.Z."/>
            <person name="Wiley G.B."/>
            <person name="Roe B."/>
            <person name="Binnewies T.T."/>
            <person name="Ussery D.W."/>
            <person name="D'Haeze W."/>
            <person name="Herder J.D."/>
            <person name="Gevers D."/>
            <person name="Vereecke D."/>
            <person name="Holsters M."/>
            <person name="Oyaizu H."/>
        </authorList>
    </citation>
    <scope>NUCLEOTIDE SEQUENCE [LARGE SCALE GENOMIC DNA]</scope>
    <source>
        <strain evidence="14">ATCC 43989 / DSM 5975 / JCM 20966 / LMG 6465 / NBRC 14845 / NCIMB 13405 / ORS 571</strain>
    </source>
</reference>
<dbReference type="EMBL" id="AP009384">
    <property type="protein sequence ID" value="BAF90451.1"/>
    <property type="molecule type" value="Genomic_DNA"/>
</dbReference>
<evidence type="ECO:0000256" key="6">
    <source>
        <dbReference type="ARBA" id="ARBA00022960"/>
    </source>
</evidence>
<feature type="domain" description="Glycosyl transferase family 51" evidence="12">
    <location>
        <begin position="53"/>
        <end position="207"/>
    </location>
</feature>
<evidence type="ECO:0000256" key="3">
    <source>
        <dbReference type="ARBA" id="ARBA00022676"/>
    </source>
</evidence>
<dbReference type="InterPro" id="IPR023346">
    <property type="entry name" value="Lysozyme-like_dom_sf"/>
</dbReference>